<dbReference type="GO" id="GO:0007004">
    <property type="term" value="P:telomere maintenance via telomerase"/>
    <property type="evidence" value="ECO:0007669"/>
    <property type="project" value="TreeGrafter"/>
</dbReference>
<keyword evidence="1" id="KW-0808">Transferase</keyword>
<comment type="catalytic activity">
    <reaction evidence="1">
        <text>DNA(n) + a 2'-deoxyribonucleoside 5'-triphosphate = DNA(n+1) + diphosphate</text>
        <dbReference type="Rhea" id="RHEA:22508"/>
        <dbReference type="Rhea" id="RHEA-COMP:17339"/>
        <dbReference type="Rhea" id="RHEA-COMP:17340"/>
        <dbReference type="ChEBI" id="CHEBI:33019"/>
        <dbReference type="ChEBI" id="CHEBI:61560"/>
        <dbReference type="ChEBI" id="CHEBI:173112"/>
        <dbReference type="EC" id="2.7.7.49"/>
    </reaction>
</comment>
<dbReference type="PANTHER" id="PTHR12066:SF0">
    <property type="entry name" value="TELOMERASE REVERSE TRANSCRIPTASE"/>
    <property type="match status" value="1"/>
</dbReference>
<accession>A0A1Y3AN97</accession>
<feature type="domain" description="Reverse transcriptase" evidence="2">
    <location>
        <begin position="5"/>
        <end position="340"/>
    </location>
</feature>
<dbReference type="Gene3D" id="3.30.70.2630">
    <property type="match status" value="1"/>
</dbReference>
<keyword evidence="4" id="KW-1185">Reference proteome</keyword>
<dbReference type="GO" id="GO:0003720">
    <property type="term" value="F:telomerase activity"/>
    <property type="evidence" value="ECO:0007669"/>
    <property type="project" value="InterPro"/>
</dbReference>
<organism evidence="3 4">
    <name type="scientific">Euroglyphus maynei</name>
    <name type="common">Mayne's house dust mite</name>
    <dbReference type="NCBI Taxonomy" id="6958"/>
    <lineage>
        <taxon>Eukaryota</taxon>
        <taxon>Metazoa</taxon>
        <taxon>Ecdysozoa</taxon>
        <taxon>Arthropoda</taxon>
        <taxon>Chelicerata</taxon>
        <taxon>Arachnida</taxon>
        <taxon>Acari</taxon>
        <taxon>Acariformes</taxon>
        <taxon>Sarcoptiformes</taxon>
        <taxon>Astigmata</taxon>
        <taxon>Psoroptidia</taxon>
        <taxon>Analgoidea</taxon>
        <taxon>Pyroglyphidae</taxon>
        <taxon>Pyroglyphinae</taxon>
        <taxon>Euroglyphus</taxon>
    </lineage>
</organism>
<evidence type="ECO:0000313" key="3">
    <source>
        <dbReference type="EMBL" id="OTF69398.1"/>
    </source>
</evidence>
<comment type="function">
    <text evidence="1">Telomerase is a ribonucleoprotein enzyme essential for the replication of chromosome termini in most eukaryotes. It elongates telomeres. It is a reverse transcriptase that adds simple sequence repeats to chromosome ends by copying a template sequence within the RNA component of the enzyme.</text>
</comment>
<keyword evidence="1" id="KW-0158">Chromosome</keyword>
<dbReference type="OrthoDB" id="289721at2759"/>
<dbReference type="PROSITE" id="PS50878">
    <property type="entry name" value="RT_POL"/>
    <property type="match status" value="1"/>
</dbReference>
<evidence type="ECO:0000256" key="1">
    <source>
        <dbReference type="RuleBase" id="RU365061"/>
    </source>
</evidence>
<proteinExistence type="inferred from homology"/>
<name>A0A1Y3AN97_EURMA</name>
<dbReference type="InterPro" id="IPR043502">
    <property type="entry name" value="DNA/RNA_pol_sf"/>
</dbReference>
<dbReference type="GO" id="GO:0000333">
    <property type="term" value="C:telomerase catalytic core complex"/>
    <property type="evidence" value="ECO:0007669"/>
    <property type="project" value="TreeGrafter"/>
</dbReference>
<dbReference type="SUPFAM" id="SSF56672">
    <property type="entry name" value="DNA/RNA polymerases"/>
    <property type="match status" value="1"/>
</dbReference>
<dbReference type="GO" id="GO:0042162">
    <property type="term" value="F:telomeric DNA binding"/>
    <property type="evidence" value="ECO:0007669"/>
    <property type="project" value="TreeGrafter"/>
</dbReference>
<dbReference type="Pfam" id="PF00078">
    <property type="entry name" value="RVT_1"/>
    <property type="match status" value="1"/>
</dbReference>
<evidence type="ECO:0000259" key="2">
    <source>
        <dbReference type="PROSITE" id="PS50878"/>
    </source>
</evidence>
<keyword evidence="1" id="KW-0779">Telomere</keyword>
<keyword evidence="1" id="KW-0548">Nucleotidyltransferase</keyword>
<dbReference type="EMBL" id="MUJZ01070781">
    <property type="protein sequence ID" value="OTF69398.1"/>
    <property type="molecule type" value="Genomic_DNA"/>
</dbReference>
<dbReference type="AlphaFoldDB" id="A0A1Y3AN97"/>
<gene>
    <name evidence="3" type="ORF">BLA29_004073</name>
</gene>
<dbReference type="PRINTS" id="PR01365">
    <property type="entry name" value="TELOMERASERT"/>
</dbReference>
<keyword evidence="1" id="KW-0539">Nucleus</keyword>
<reference evidence="3 4" key="1">
    <citation type="submission" date="2017-03" db="EMBL/GenBank/DDBJ databases">
        <title>Genome Survey of Euroglyphus maynei.</title>
        <authorList>
            <person name="Arlian L.G."/>
            <person name="Morgan M.S."/>
            <person name="Rider S.D."/>
        </authorList>
    </citation>
    <scope>NUCLEOTIDE SEQUENCE [LARGE SCALE GENOMIC DNA]</scope>
    <source>
        <strain evidence="3">Arlian Lab</strain>
        <tissue evidence="3">Whole body</tissue>
    </source>
</reference>
<protein>
    <recommendedName>
        <fullName evidence="1">Telomerase reverse transcriptase</fullName>
        <ecNumber evidence="1">2.7.7.49</ecNumber>
    </recommendedName>
    <alternativeName>
        <fullName evidence="1">Telomerase catalytic subunit</fullName>
    </alternativeName>
</protein>
<dbReference type="GO" id="GO:0070034">
    <property type="term" value="F:telomerase RNA binding"/>
    <property type="evidence" value="ECO:0007669"/>
    <property type="project" value="TreeGrafter"/>
</dbReference>
<sequence length="389" mass="44978">GGGGEIQHCEDLQQFLRHSSLRFIPKPNGLRPITRLRYAKIHSNQNFKKQVSFIISILNCLNRKFCEQQTRSFSDLHGRISDFKRRNSPDLSQTYYVIRGDFQNCYPSINLSKLMSIIMLAIQNISKQWTCKRISIGGYSLPSKLFVQNVNLVRKHGNFYRKQVQMVLTGNGDEHGDCCSDQFLIQQLSPKLLNNSVIDIDRLAGCQTFDTKKIIQLLRSYLYKTIIGLGRKTSCRYAKYGIRQGGSLSSQLCQIYLNYIWINVFRRHPFNNNEDLFLAFVDDFLFLSTDLKRANKFLLVLKAISSNYNLSVNEEKLFTNFDAKGMKREKCKVRFLGRELRLNENSEPLSIGIDLNSFAGQCIMDSFDCNRLAPLLNRMEILLGKRFSH</sequence>
<dbReference type="GO" id="GO:0000781">
    <property type="term" value="C:chromosome, telomeric region"/>
    <property type="evidence" value="ECO:0007669"/>
    <property type="project" value="UniProtKB-SubCell"/>
</dbReference>
<comment type="similarity">
    <text evidence="1">Belongs to the reverse transcriptase family. Telomerase subfamily.</text>
</comment>
<dbReference type="PANTHER" id="PTHR12066">
    <property type="entry name" value="TELOMERASE REVERSE TRANSCRIPTASE"/>
    <property type="match status" value="1"/>
</dbReference>
<dbReference type="InterPro" id="IPR000477">
    <property type="entry name" value="RT_dom"/>
</dbReference>
<comment type="caution">
    <text evidence="3">The sequence shown here is derived from an EMBL/GenBank/DDBJ whole genome shotgun (WGS) entry which is preliminary data.</text>
</comment>
<dbReference type="EC" id="2.7.7.49" evidence="1"/>
<dbReference type="GO" id="GO:0046872">
    <property type="term" value="F:metal ion binding"/>
    <property type="evidence" value="ECO:0007669"/>
    <property type="project" value="UniProtKB-KW"/>
</dbReference>
<dbReference type="Proteomes" id="UP000194236">
    <property type="component" value="Unassembled WGS sequence"/>
</dbReference>
<comment type="subcellular location">
    <subcellularLocation>
        <location evidence="1">Nucleus</location>
    </subcellularLocation>
    <subcellularLocation>
        <location evidence="1">Chromosome</location>
        <location evidence="1">Telomere</location>
    </subcellularLocation>
</comment>
<feature type="non-terminal residue" evidence="3">
    <location>
        <position position="1"/>
    </location>
</feature>
<keyword evidence="1" id="KW-0460">Magnesium</keyword>
<dbReference type="CDD" id="cd01648">
    <property type="entry name" value="TERT"/>
    <property type="match status" value="1"/>
</dbReference>
<keyword evidence="1" id="KW-0695">RNA-directed DNA polymerase</keyword>
<keyword evidence="1" id="KW-0479">Metal-binding</keyword>
<dbReference type="InterPro" id="IPR003545">
    <property type="entry name" value="Telomerase_RT"/>
</dbReference>
<evidence type="ECO:0000313" key="4">
    <source>
        <dbReference type="Proteomes" id="UP000194236"/>
    </source>
</evidence>